<dbReference type="Proteomes" id="UP000280834">
    <property type="component" value="Unassembled WGS sequence"/>
</dbReference>
<gene>
    <name evidence="1" type="ORF">BTMF_LOCUS11223</name>
</gene>
<evidence type="ECO:0000313" key="1">
    <source>
        <dbReference type="EMBL" id="VDO38365.1"/>
    </source>
</evidence>
<protein>
    <submittedName>
        <fullName evidence="3">Transposase</fullName>
    </submittedName>
</protein>
<dbReference type="AlphaFoldDB" id="A0A0R3QZN7"/>
<keyword evidence="2" id="KW-1185">Reference proteome</keyword>
<accession>A0A0R3QZN7</accession>
<evidence type="ECO:0000313" key="3">
    <source>
        <dbReference type="WBParaSite" id="BTMF_0001321101-mRNA-1"/>
    </source>
</evidence>
<name>A0A0R3QZN7_9BILA</name>
<sequence>MIVDSVNINNIKYKKIHSIDTNQCDSCRRYVIFNTIAFRHDGALEEISQKSTLIKNYVKLDETI</sequence>
<reference evidence="1 2" key="2">
    <citation type="submission" date="2018-11" db="EMBL/GenBank/DDBJ databases">
        <authorList>
            <consortium name="Pathogen Informatics"/>
        </authorList>
    </citation>
    <scope>NUCLEOTIDE SEQUENCE [LARGE SCALE GENOMIC DNA]</scope>
</reference>
<proteinExistence type="predicted"/>
<dbReference type="EMBL" id="UZAG01018154">
    <property type="protein sequence ID" value="VDO38365.1"/>
    <property type="molecule type" value="Genomic_DNA"/>
</dbReference>
<dbReference type="WBParaSite" id="BTMF_0001321101-mRNA-1">
    <property type="protein sequence ID" value="BTMF_0001321101-mRNA-1"/>
    <property type="gene ID" value="BTMF_0001321101"/>
</dbReference>
<evidence type="ECO:0000313" key="2">
    <source>
        <dbReference type="Proteomes" id="UP000280834"/>
    </source>
</evidence>
<organism evidence="3">
    <name type="scientific">Brugia timori</name>
    <dbReference type="NCBI Taxonomy" id="42155"/>
    <lineage>
        <taxon>Eukaryota</taxon>
        <taxon>Metazoa</taxon>
        <taxon>Ecdysozoa</taxon>
        <taxon>Nematoda</taxon>
        <taxon>Chromadorea</taxon>
        <taxon>Rhabditida</taxon>
        <taxon>Spirurina</taxon>
        <taxon>Spiruromorpha</taxon>
        <taxon>Filarioidea</taxon>
        <taxon>Onchocercidae</taxon>
        <taxon>Brugia</taxon>
    </lineage>
</organism>
<reference evidence="3" key="1">
    <citation type="submission" date="2017-02" db="UniProtKB">
        <authorList>
            <consortium name="WormBaseParasite"/>
        </authorList>
    </citation>
    <scope>IDENTIFICATION</scope>
</reference>